<dbReference type="Proteomes" id="UP000002035">
    <property type="component" value="Unassembled WGS sequence"/>
</dbReference>
<evidence type="ECO:0000256" key="1">
    <source>
        <dbReference type="SAM" id="MobiDB-lite"/>
    </source>
</evidence>
<dbReference type="GeneID" id="9229547"/>
<dbReference type="AlphaFoldDB" id="C5FJP9"/>
<accession>C5FJP9</accession>
<keyword evidence="3" id="KW-1185">Reference proteome</keyword>
<dbReference type="RefSeq" id="XP_002848223.1">
    <property type="nucleotide sequence ID" value="XM_002848177.1"/>
</dbReference>
<name>C5FJP9_ARTOC</name>
<reference evidence="3" key="1">
    <citation type="journal article" date="2012" name="MBio">
        <title>Comparative genome analysis of Trichophyton rubrum and related dermatophytes reveals candidate genes involved in infection.</title>
        <authorList>
            <person name="Martinez D.A."/>
            <person name="Oliver B.G."/>
            <person name="Graeser Y."/>
            <person name="Goldberg J.M."/>
            <person name="Li W."/>
            <person name="Martinez-Rossi N.M."/>
            <person name="Monod M."/>
            <person name="Shelest E."/>
            <person name="Barton R.C."/>
            <person name="Birch E."/>
            <person name="Brakhage A.A."/>
            <person name="Chen Z."/>
            <person name="Gurr S.J."/>
            <person name="Heiman D."/>
            <person name="Heitman J."/>
            <person name="Kosti I."/>
            <person name="Rossi A."/>
            <person name="Saif S."/>
            <person name="Samalova M."/>
            <person name="Saunders C.W."/>
            <person name="Shea T."/>
            <person name="Summerbell R.C."/>
            <person name="Xu J."/>
            <person name="Young S."/>
            <person name="Zeng Q."/>
            <person name="Birren B.W."/>
            <person name="Cuomo C.A."/>
            <person name="White T.C."/>
        </authorList>
    </citation>
    <scope>NUCLEOTIDE SEQUENCE [LARGE SCALE GENOMIC DNA]</scope>
    <source>
        <strain evidence="3">ATCC MYA-4605 / CBS 113480</strain>
    </source>
</reference>
<evidence type="ECO:0000313" key="2">
    <source>
        <dbReference type="EMBL" id="EEQ30910.1"/>
    </source>
</evidence>
<dbReference type="HOGENOM" id="CLU_1677418_0_0_1"/>
<feature type="region of interest" description="Disordered" evidence="1">
    <location>
        <begin position="1"/>
        <end position="21"/>
    </location>
</feature>
<dbReference type="EMBL" id="DS995703">
    <property type="protein sequence ID" value="EEQ30910.1"/>
    <property type="molecule type" value="Genomic_DNA"/>
</dbReference>
<proteinExistence type="predicted"/>
<sequence length="157" mass="18121">MNLARSNSNFKSNETTNHQPHSFWHRDLDAKYWQSRLLLLGAYTWVSLHTHGMDGMPHTPTRPAFKMQTRRKIGYQTPRALLGQPRVGTQGTTLPLSRLIHFSIYIHRSSLGRHSQGTGYLLRDLPCFRPSYSDHDYNTNVPEDPDGVRGCRLMARF</sequence>
<gene>
    <name evidence="2" type="ORF">MCYG_03729</name>
</gene>
<organism evidence="2 3">
    <name type="scientific">Arthroderma otae (strain ATCC MYA-4605 / CBS 113480)</name>
    <name type="common">Microsporum canis</name>
    <dbReference type="NCBI Taxonomy" id="554155"/>
    <lineage>
        <taxon>Eukaryota</taxon>
        <taxon>Fungi</taxon>
        <taxon>Dikarya</taxon>
        <taxon>Ascomycota</taxon>
        <taxon>Pezizomycotina</taxon>
        <taxon>Eurotiomycetes</taxon>
        <taxon>Eurotiomycetidae</taxon>
        <taxon>Onygenales</taxon>
        <taxon>Arthrodermataceae</taxon>
        <taxon>Microsporum</taxon>
    </lineage>
</organism>
<evidence type="ECO:0000313" key="3">
    <source>
        <dbReference type="Proteomes" id="UP000002035"/>
    </source>
</evidence>
<protein>
    <submittedName>
        <fullName evidence="2">Uncharacterized protein</fullName>
    </submittedName>
</protein>
<feature type="compositionally biased region" description="Polar residues" evidence="1">
    <location>
        <begin position="1"/>
        <end position="20"/>
    </location>
</feature>
<dbReference type="VEuPathDB" id="FungiDB:MCYG_03729"/>